<protein>
    <submittedName>
        <fullName evidence="1">Uncharacterized protein</fullName>
    </submittedName>
</protein>
<organism evidence="1 2">
    <name type="scientific">Candidatus Sulfuritelmatomonas gaucii</name>
    <dbReference type="NCBI Taxonomy" id="2043161"/>
    <lineage>
        <taxon>Bacteria</taxon>
        <taxon>Pseudomonadati</taxon>
        <taxon>Acidobacteriota</taxon>
        <taxon>Terriglobia</taxon>
        <taxon>Terriglobales</taxon>
        <taxon>Acidobacteriaceae</taxon>
        <taxon>Candidatus Sulfuritelmatomonas</taxon>
    </lineage>
</organism>
<dbReference type="AlphaFoldDB" id="A0A2N9L980"/>
<evidence type="ECO:0000313" key="2">
    <source>
        <dbReference type="Proteomes" id="UP000239735"/>
    </source>
</evidence>
<sequence length="58" mass="6507">MEYSTARAVSYQLSALSYRSFARFFCMFRRNQSSLARGCLEVTDQSNGFGSLLRGLGV</sequence>
<evidence type="ECO:0000313" key="1">
    <source>
        <dbReference type="EMBL" id="SPE19826.1"/>
    </source>
</evidence>
<dbReference type="EMBL" id="OKRB01000081">
    <property type="protein sequence ID" value="SPE19826.1"/>
    <property type="molecule type" value="Genomic_DNA"/>
</dbReference>
<gene>
    <name evidence="1" type="ORF">SBA5_250056</name>
</gene>
<dbReference type="Proteomes" id="UP000239735">
    <property type="component" value="Unassembled WGS sequence"/>
</dbReference>
<name>A0A2N9L980_9BACT</name>
<reference evidence="2" key="1">
    <citation type="submission" date="2018-02" db="EMBL/GenBank/DDBJ databases">
        <authorList>
            <person name="Hausmann B."/>
        </authorList>
    </citation>
    <scope>NUCLEOTIDE SEQUENCE [LARGE SCALE GENOMIC DNA]</scope>
    <source>
        <strain evidence="2">Peat soil MAG SbA5</strain>
    </source>
</reference>
<accession>A0A2N9L980</accession>
<proteinExistence type="predicted"/>